<evidence type="ECO:0000313" key="2">
    <source>
        <dbReference type="Proteomes" id="UP001213771"/>
    </source>
</evidence>
<comment type="caution">
    <text evidence="1">The sequence shown here is derived from an EMBL/GenBank/DDBJ whole genome shotgun (WGS) entry which is preliminary data.</text>
</comment>
<name>A0ABD4WSK3_PRIMG</name>
<evidence type="ECO:0000313" key="1">
    <source>
        <dbReference type="EMBL" id="MDD9783135.1"/>
    </source>
</evidence>
<proteinExistence type="predicted"/>
<dbReference type="AlphaFoldDB" id="A0ABD4WSK3"/>
<reference evidence="1 2" key="1">
    <citation type="submission" date="2023-02" db="EMBL/GenBank/DDBJ databases">
        <authorList>
            <person name="Olszewska D."/>
        </authorList>
    </citation>
    <scope>NUCLEOTIDE SEQUENCE [LARGE SCALE GENOMIC DNA]</scope>
    <source>
        <strain evidence="1 2">FDU301</strain>
    </source>
</reference>
<organism evidence="1 2">
    <name type="scientific">Priestia megaterium</name>
    <name type="common">Bacillus megaterium</name>
    <dbReference type="NCBI Taxonomy" id="1404"/>
    <lineage>
        <taxon>Bacteria</taxon>
        <taxon>Bacillati</taxon>
        <taxon>Bacillota</taxon>
        <taxon>Bacilli</taxon>
        <taxon>Bacillales</taxon>
        <taxon>Bacillaceae</taxon>
        <taxon>Priestia</taxon>
    </lineage>
</organism>
<sequence length="60" mass="7040">MEEKEQQEIDLTKVYDYAEYPDKVLSRPKSKKAIENKGGYILHMTNMYPPFSFRSINAPV</sequence>
<dbReference type="RefSeq" id="WP_274588911.1">
    <property type="nucleotide sequence ID" value="NZ_JARAOX010000168.1"/>
</dbReference>
<dbReference type="EMBL" id="JARAOX010000168">
    <property type="protein sequence ID" value="MDD9783135.1"/>
    <property type="molecule type" value="Genomic_DNA"/>
</dbReference>
<gene>
    <name evidence="1" type="ORF">PVE99_12075</name>
</gene>
<accession>A0ABD4WSK3</accession>
<protein>
    <submittedName>
        <fullName evidence="1">Uncharacterized protein</fullName>
    </submittedName>
</protein>
<dbReference type="Proteomes" id="UP001213771">
    <property type="component" value="Unassembled WGS sequence"/>
</dbReference>